<keyword evidence="11" id="KW-1185">Reference proteome</keyword>
<dbReference type="Gene3D" id="2.40.440.10">
    <property type="entry name" value="L,D-transpeptidase catalytic domain-like"/>
    <property type="match status" value="1"/>
</dbReference>
<keyword evidence="5" id="KW-0012">Acyltransferase</keyword>
<dbReference type="OrthoDB" id="5242354at2"/>
<keyword evidence="8" id="KW-1133">Transmembrane helix</keyword>
<evidence type="ECO:0000256" key="5">
    <source>
        <dbReference type="ARBA" id="ARBA00023315"/>
    </source>
</evidence>
<keyword evidence="4 7" id="KW-0573">Peptidoglycan synthesis</keyword>
<name>A0A557XY57_9MYCO</name>
<dbReference type="GO" id="GO:0008360">
    <property type="term" value="P:regulation of cell shape"/>
    <property type="evidence" value="ECO:0007669"/>
    <property type="project" value="UniProtKB-UniRule"/>
</dbReference>
<evidence type="ECO:0000256" key="6">
    <source>
        <dbReference type="ARBA" id="ARBA00023316"/>
    </source>
</evidence>
<evidence type="ECO:0000256" key="2">
    <source>
        <dbReference type="ARBA" id="ARBA00022679"/>
    </source>
</evidence>
<dbReference type="InterPro" id="IPR041280">
    <property type="entry name" value="Big_10"/>
</dbReference>
<keyword evidence="8" id="KW-0812">Transmembrane</keyword>
<feature type="active site" description="Nucleophile" evidence="7">
    <location>
        <position position="374"/>
    </location>
</feature>
<organism evidence="10 11">
    <name type="scientific">Mycobacterium helveticum</name>
    <dbReference type="NCBI Taxonomy" id="2592811"/>
    <lineage>
        <taxon>Bacteria</taxon>
        <taxon>Bacillati</taxon>
        <taxon>Actinomycetota</taxon>
        <taxon>Actinomycetes</taxon>
        <taxon>Mycobacteriales</taxon>
        <taxon>Mycobacteriaceae</taxon>
        <taxon>Mycobacterium</taxon>
    </lineage>
</organism>
<dbReference type="EMBL" id="VMQU01000018">
    <property type="protein sequence ID" value="TVS91079.1"/>
    <property type="molecule type" value="Genomic_DNA"/>
</dbReference>
<keyword evidence="3 7" id="KW-0133">Cell shape</keyword>
<dbReference type="GO" id="GO:0071555">
    <property type="term" value="P:cell wall organization"/>
    <property type="evidence" value="ECO:0007669"/>
    <property type="project" value="UniProtKB-UniRule"/>
</dbReference>
<dbReference type="InterPro" id="IPR038063">
    <property type="entry name" value="Transpep_catalytic_dom"/>
</dbReference>
<sequence length="429" mass="46480">MTSDDSERLVRRILGIDWPRRFMLAVFVLVAVVGAVRLTSSPVACPSGGCTRHEAAVKPTEPARVTITPRDGARDVDPVGHVMVKAEAGTLTGVRMVNDAGKPIPGITTPDDVAWKPTVPLGYGRTYTLTVTARGSDGTDTTQVSSFSTLRPSNQTKVYFEMTSEAPLHEGGTYGVGTVVVAHFDEQIADRAAAERHLTVTTDPPVTGSWFWIDGQNAHWRPEHYYAPGTTVTAAADIYGIAMGNGIFGQEDERVSFRIGDAHVSIADDATKQVSVYDNGNLVRTMPTSMGMGGTEDVGGKTIYLWTPPGIYTVLGKGNPVIMDSSTFGLPKNSRLGYRETIHYATKISIDGIYLHQLDATVWAQGHRDTSHGCLNLNADNAKWFYDFSVPGDVVEVRNTGGPPLTLAQNGDWSLDWDQWRKGSALNPR</sequence>
<evidence type="ECO:0000259" key="9">
    <source>
        <dbReference type="PROSITE" id="PS52029"/>
    </source>
</evidence>
<dbReference type="GO" id="GO:0071972">
    <property type="term" value="F:peptidoglycan L,D-transpeptidase activity"/>
    <property type="evidence" value="ECO:0007669"/>
    <property type="project" value="TreeGrafter"/>
</dbReference>
<dbReference type="Proteomes" id="UP000320513">
    <property type="component" value="Unassembled WGS sequence"/>
</dbReference>
<dbReference type="Pfam" id="PF03734">
    <property type="entry name" value="YkuD"/>
    <property type="match status" value="1"/>
</dbReference>
<dbReference type="PROSITE" id="PS52029">
    <property type="entry name" value="LD_TPASE"/>
    <property type="match status" value="1"/>
</dbReference>
<dbReference type="Pfam" id="PF17964">
    <property type="entry name" value="Big_10"/>
    <property type="match status" value="1"/>
</dbReference>
<dbReference type="PANTHER" id="PTHR30582">
    <property type="entry name" value="L,D-TRANSPEPTIDASE"/>
    <property type="match status" value="1"/>
</dbReference>
<dbReference type="CDD" id="cd16913">
    <property type="entry name" value="YkuD_like"/>
    <property type="match status" value="1"/>
</dbReference>
<proteinExistence type="predicted"/>
<dbReference type="Gene3D" id="2.60.40.3780">
    <property type="match status" value="1"/>
</dbReference>
<feature type="domain" description="L,D-TPase catalytic" evidence="9">
    <location>
        <begin position="263"/>
        <end position="398"/>
    </location>
</feature>
<keyword evidence="8" id="KW-0472">Membrane</keyword>
<evidence type="ECO:0000256" key="7">
    <source>
        <dbReference type="PROSITE-ProRule" id="PRU01373"/>
    </source>
</evidence>
<accession>A0A557XY57</accession>
<evidence type="ECO:0000256" key="1">
    <source>
        <dbReference type="ARBA" id="ARBA00004752"/>
    </source>
</evidence>
<dbReference type="GO" id="GO:0016746">
    <property type="term" value="F:acyltransferase activity"/>
    <property type="evidence" value="ECO:0007669"/>
    <property type="project" value="UniProtKB-KW"/>
</dbReference>
<comment type="caution">
    <text evidence="10">The sequence shown here is derived from an EMBL/GenBank/DDBJ whole genome shotgun (WGS) entry which is preliminary data.</text>
</comment>
<evidence type="ECO:0000313" key="10">
    <source>
        <dbReference type="EMBL" id="TVS91079.1"/>
    </source>
</evidence>
<dbReference type="PANTHER" id="PTHR30582:SF2">
    <property type="entry name" value="L,D-TRANSPEPTIDASE YCIB-RELATED"/>
    <property type="match status" value="1"/>
</dbReference>
<evidence type="ECO:0000256" key="4">
    <source>
        <dbReference type="ARBA" id="ARBA00022984"/>
    </source>
</evidence>
<dbReference type="SUPFAM" id="SSF141523">
    <property type="entry name" value="L,D-transpeptidase catalytic domain-like"/>
    <property type="match status" value="1"/>
</dbReference>
<dbReference type="AlphaFoldDB" id="A0A557XY57"/>
<dbReference type="UniPathway" id="UPA00219"/>
<dbReference type="CDD" id="cd13432">
    <property type="entry name" value="LDT_IgD_like_2"/>
    <property type="match status" value="1"/>
</dbReference>
<dbReference type="Gene3D" id="2.60.40.3710">
    <property type="match status" value="1"/>
</dbReference>
<protein>
    <submittedName>
        <fullName evidence="10">L,D-transpeptidase family protein</fullName>
    </submittedName>
</protein>
<comment type="pathway">
    <text evidence="1 7">Cell wall biogenesis; peptidoglycan biosynthesis.</text>
</comment>
<dbReference type="GO" id="GO:0018104">
    <property type="term" value="P:peptidoglycan-protein cross-linking"/>
    <property type="evidence" value="ECO:0007669"/>
    <property type="project" value="TreeGrafter"/>
</dbReference>
<evidence type="ECO:0000256" key="3">
    <source>
        <dbReference type="ARBA" id="ARBA00022960"/>
    </source>
</evidence>
<dbReference type="GO" id="GO:0005576">
    <property type="term" value="C:extracellular region"/>
    <property type="evidence" value="ECO:0007669"/>
    <property type="project" value="TreeGrafter"/>
</dbReference>
<keyword evidence="6 7" id="KW-0961">Cell wall biogenesis/degradation</keyword>
<dbReference type="InterPro" id="IPR050979">
    <property type="entry name" value="LD-transpeptidase"/>
</dbReference>
<feature type="transmembrane region" description="Helical" evidence="8">
    <location>
        <begin position="21"/>
        <end position="40"/>
    </location>
</feature>
<reference evidence="10 11" key="1">
    <citation type="submission" date="2019-07" db="EMBL/GenBank/DDBJ databases">
        <title>New Mycobacterium species.</title>
        <authorList>
            <person name="Tortoli E."/>
            <person name="Ghielmetti G."/>
            <person name="Friedel U."/>
            <person name="Trovato A."/>
        </authorList>
    </citation>
    <scope>NUCLEOTIDE SEQUENCE [LARGE SCALE GENOMIC DNA]</scope>
    <source>
        <strain evidence="10 11">16-83</strain>
    </source>
</reference>
<dbReference type="RefSeq" id="WP_144949886.1">
    <property type="nucleotide sequence ID" value="NZ_VMQU01000018.1"/>
</dbReference>
<feature type="active site" description="Proton donor/acceptor" evidence="7">
    <location>
        <position position="356"/>
    </location>
</feature>
<dbReference type="InterPro" id="IPR005490">
    <property type="entry name" value="LD_TPept_cat_dom"/>
</dbReference>
<gene>
    <name evidence="10" type="ORF">FPZ47_06355</name>
</gene>
<evidence type="ECO:0000313" key="11">
    <source>
        <dbReference type="Proteomes" id="UP000320513"/>
    </source>
</evidence>
<evidence type="ECO:0000256" key="8">
    <source>
        <dbReference type="SAM" id="Phobius"/>
    </source>
</evidence>
<keyword evidence="2" id="KW-0808">Transferase</keyword>